<dbReference type="EMBL" id="JABVED010000003">
    <property type="protein sequence ID" value="MBC6447266.1"/>
    <property type="molecule type" value="Genomic_DNA"/>
</dbReference>
<keyword evidence="3" id="KW-0378">Hydrolase</keyword>
<dbReference type="GO" id="GO:0016787">
    <property type="term" value="F:hydrolase activity"/>
    <property type="evidence" value="ECO:0007669"/>
    <property type="project" value="UniProtKB-KW"/>
</dbReference>
<evidence type="ECO:0000259" key="2">
    <source>
        <dbReference type="Pfam" id="PF13472"/>
    </source>
</evidence>
<dbReference type="InterPro" id="IPR036514">
    <property type="entry name" value="SGNH_hydro_sf"/>
</dbReference>
<accession>A0ABR7L3K3</accession>
<evidence type="ECO:0000256" key="1">
    <source>
        <dbReference type="SAM" id="SignalP"/>
    </source>
</evidence>
<dbReference type="PANTHER" id="PTHR43784:SF2">
    <property type="entry name" value="GDSL-LIKE LIPASE_ACYLHYDROLASE, PUTATIVE (AFU_ORTHOLOGUE AFUA_2G00820)-RELATED"/>
    <property type="match status" value="1"/>
</dbReference>
<proteinExistence type="predicted"/>
<dbReference type="CDD" id="cd01830">
    <property type="entry name" value="XynE_like"/>
    <property type="match status" value="1"/>
</dbReference>
<dbReference type="InterPro" id="IPR053140">
    <property type="entry name" value="GDSL_Rv0518-like"/>
</dbReference>
<protein>
    <submittedName>
        <fullName evidence="3">SGNH/GDSL hydrolase family protein</fullName>
    </submittedName>
</protein>
<feature type="signal peptide" evidence="1">
    <location>
        <begin position="1"/>
        <end position="27"/>
    </location>
</feature>
<comment type="caution">
    <text evidence="3">The sequence shown here is derived from an EMBL/GenBank/DDBJ whole genome shotgun (WGS) entry which is preliminary data.</text>
</comment>
<feature type="domain" description="SGNH hydrolase-type esterase" evidence="2">
    <location>
        <begin position="214"/>
        <end position="414"/>
    </location>
</feature>
<name>A0ABR7L3K3_9PSEU</name>
<sequence length="424" mass="45627">MTSFRVTRVLTAAVAAVLLLSPTPAAATEQHHGPAWVGSWSMSAELPNEFTFEPNWSEAGFDNHTVRQTVRVSTGGDALRVKLSNVYGSTPLRVSGAAVAKAAEGASVRPGTARPVTFGGSRSVTIPAGRELFSDPVWVRTSSLERLSVSLYFAQPTGPATFHAWASETAYRAVGDHRFARDGKAFTETTPSNYYLTAVDVVDFGNRARRAVVAFGDSLTDGSFSTLGADNRYPDELAERLVAAGKPMGVRNAGLAGNRMLDDSLCFGDKAVARFQRDVLDVAGVRTVIVSEGINDIIALTQTEWHPCGPGVPDLTAQRLIESHRELIRLAHARGLRIIGGTVLPYKGNPYEGVYSEEGEAIRDALNEWIRTSGEYDAVADFDRAVADPADPDEIRDEFDGGDKIHVNDAGYRAMAEAIDLATL</sequence>
<dbReference type="PANTHER" id="PTHR43784">
    <property type="entry name" value="GDSL-LIKE LIPASE/ACYLHYDROLASE, PUTATIVE (AFU_ORTHOLOGUE AFUA_2G00820)-RELATED"/>
    <property type="match status" value="1"/>
</dbReference>
<dbReference type="Gene3D" id="3.40.50.1110">
    <property type="entry name" value="SGNH hydrolase"/>
    <property type="match status" value="1"/>
</dbReference>
<feature type="chain" id="PRO_5045563235" evidence="1">
    <location>
        <begin position="28"/>
        <end position="424"/>
    </location>
</feature>
<dbReference type="Proteomes" id="UP000734823">
    <property type="component" value="Unassembled WGS sequence"/>
</dbReference>
<gene>
    <name evidence="3" type="ORF">GPZ80_08780</name>
</gene>
<organism evidence="3 4">
    <name type="scientific">Actinokineospora xionganensis</name>
    <dbReference type="NCBI Taxonomy" id="2684470"/>
    <lineage>
        <taxon>Bacteria</taxon>
        <taxon>Bacillati</taxon>
        <taxon>Actinomycetota</taxon>
        <taxon>Actinomycetes</taxon>
        <taxon>Pseudonocardiales</taxon>
        <taxon>Pseudonocardiaceae</taxon>
        <taxon>Actinokineospora</taxon>
    </lineage>
</organism>
<keyword evidence="4" id="KW-1185">Reference proteome</keyword>
<keyword evidence="1" id="KW-0732">Signal</keyword>
<dbReference type="Pfam" id="PF13472">
    <property type="entry name" value="Lipase_GDSL_2"/>
    <property type="match status" value="1"/>
</dbReference>
<dbReference type="RefSeq" id="WP_187219729.1">
    <property type="nucleotide sequence ID" value="NZ_JABVED010000003.1"/>
</dbReference>
<reference evidence="3 4" key="1">
    <citation type="submission" date="2020-06" db="EMBL/GenBank/DDBJ databases">
        <title>Actinokineospora xiongansis sp. nov., isolated from soil of Baiyangdian.</title>
        <authorList>
            <person name="Zhang X."/>
        </authorList>
    </citation>
    <scope>NUCLEOTIDE SEQUENCE [LARGE SCALE GENOMIC DNA]</scope>
    <source>
        <strain evidence="3 4">HBU206404</strain>
    </source>
</reference>
<dbReference type="SUPFAM" id="SSF52266">
    <property type="entry name" value="SGNH hydrolase"/>
    <property type="match status" value="1"/>
</dbReference>
<evidence type="ECO:0000313" key="4">
    <source>
        <dbReference type="Proteomes" id="UP000734823"/>
    </source>
</evidence>
<evidence type="ECO:0000313" key="3">
    <source>
        <dbReference type="EMBL" id="MBC6447266.1"/>
    </source>
</evidence>
<dbReference type="InterPro" id="IPR013830">
    <property type="entry name" value="SGNH_hydro"/>
</dbReference>